<feature type="region of interest" description="Disordered" evidence="1">
    <location>
        <begin position="1"/>
        <end position="32"/>
    </location>
</feature>
<evidence type="ECO:0000313" key="3">
    <source>
        <dbReference type="Proteomes" id="UP000198460"/>
    </source>
</evidence>
<evidence type="ECO:0000256" key="1">
    <source>
        <dbReference type="SAM" id="MobiDB-lite"/>
    </source>
</evidence>
<evidence type="ECO:0000313" key="2">
    <source>
        <dbReference type="EMBL" id="SMG00792.1"/>
    </source>
</evidence>
<dbReference type="AlphaFoldDB" id="A0A238H6F2"/>
<organism evidence="2 3">
    <name type="scientific">Burkholderia singularis</name>
    <dbReference type="NCBI Taxonomy" id="1503053"/>
    <lineage>
        <taxon>Bacteria</taxon>
        <taxon>Pseudomonadati</taxon>
        <taxon>Pseudomonadota</taxon>
        <taxon>Betaproteobacteria</taxon>
        <taxon>Burkholderiales</taxon>
        <taxon>Burkholderiaceae</taxon>
        <taxon>Burkholderia</taxon>
        <taxon>pseudomallei group</taxon>
    </lineage>
</organism>
<dbReference type="Proteomes" id="UP000198460">
    <property type="component" value="Unassembled WGS sequence"/>
</dbReference>
<name>A0A238H6F2_9BURK</name>
<dbReference type="EMBL" id="FXAN01000061">
    <property type="protein sequence ID" value="SMG00792.1"/>
    <property type="molecule type" value="Genomic_DNA"/>
</dbReference>
<proteinExistence type="predicted"/>
<accession>A0A238H6F2</accession>
<protein>
    <submittedName>
        <fullName evidence="2">Uncharacterized protein</fullName>
    </submittedName>
</protein>
<reference evidence="2 3" key="1">
    <citation type="submission" date="2017-04" db="EMBL/GenBank/DDBJ databases">
        <authorList>
            <person name="Afonso C.L."/>
            <person name="Miller P.J."/>
            <person name="Scott M.A."/>
            <person name="Spackman E."/>
            <person name="Goraichik I."/>
            <person name="Dimitrov K.M."/>
            <person name="Suarez D.L."/>
            <person name="Swayne D.E."/>
        </authorList>
    </citation>
    <scope>NUCLEOTIDE SEQUENCE [LARGE SCALE GENOMIC DNA]</scope>
    <source>
        <strain evidence="2">LMG 28154</strain>
    </source>
</reference>
<gene>
    <name evidence="2" type="ORF">BSIN_0442</name>
</gene>
<feature type="compositionally biased region" description="Basic and acidic residues" evidence="1">
    <location>
        <begin position="22"/>
        <end position="32"/>
    </location>
</feature>
<sequence>MNQRPRCGAQKRAAPHTNNRARGRETPNRARDERAALFETRYIST</sequence>